<organism evidence="1">
    <name type="scientific">bioreactor metagenome</name>
    <dbReference type="NCBI Taxonomy" id="1076179"/>
    <lineage>
        <taxon>unclassified sequences</taxon>
        <taxon>metagenomes</taxon>
        <taxon>ecological metagenomes</taxon>
    </lineage>
</organism>
<gene>
    <name evidence="1" type="ORF">SDC9_17906</name>
</gene>
<dbReference type="AlphaFoldDB" id="A0A644TYP9"/>
<reference evidence="1" key="1">
    <citation type="submission" date="2019-08" db="EMBL/GenBank/DDBJ databases">
        <authorList>
            <person name="Kucharzyk K."/>
            <person name="Murdoch R.W."/>
            <person name="Higgins S."/>
            <person name="Loffler F."/>
        </authorList>
    </citation>
    <scope>NUCLEOTIDE SEQUENCE</scope>
</reference>
<dbReference type="EMBL" id="VSSQ01000064">
    <property type="protein sequence ID" value="MPL72126.1"/>
    <property type="molecule type" value="Genomic_DNA"/>
</dbReference>
<accession>A0A644TYP9</accession>
<sequence length="406" mass="46371">MKNIQQQHKNMKLTSLAGIALTLAFSFTIIPEARSQEELENMLTRRQISCQDISLNSSEYIPWYHQEGLMDSALLVLSYWGEKCGSTEPVTRTNTLLSLELHYFDESLLDQNFLRYMRAFDSRMDLIRGENTHVYNYYQSSFDYVPVGGKLDKWTMDLASAIKADYEPGSLEYLLCLFYSGQTDTVFQLLTTSPYRETVPGKHYNEELSNVLNLPSLSLSFYGGTWIPTGPLASMGVHPELGMTYGLKMKENLYELVLGVKFIKTPESYLARKEKNGPQELTNDFTGGYIAVEYTRDLLSNLRFTPFFTAGAGYDGFTMFNTDGNDEEETASANSYNFSIGGGYRFPVAKSSYLAVQARYNMVDYTLNKLFDKKGHVVSIRLSFGMFQNQYRDRQLQQLNYQGSRK</sequence>
<evidence type="ECO:0008006" key="2">
    <source>
        <dbReference type="Google" id="ProtNLM"/>
    </source>
</evidence>
<dbReference type="SUPFAM" id="SSF56925">
    <property type="entry name" value="OMPA-like"/>
    <property type="match status" value="1"/>
</dbReference>
<name>A0A644TYP9_9ZZZZ</name>
<dbReference type="Gene3D" id="2.40.160.20">
    <property type="match status" value="1"/>
</dbReference>
<comment type="caution">
    <text evidence="1">The sequence shown here is derived from an EMBL/GenBank/DDBJ whole genome shotgun (WGS) entry which is preliminary data.</text>
</comment>
<dbReference type="InterPro" id="IPR011250">
    <property type="entry name" value="OMP/PagP_B-barrel"/>
</dbReference>
<proteinExistence type="predicted"/>
<evidence type="ECO:0000313" key="1">
    <source>
        <dbReference type="EMBL" id="MPL72126.1"/>
    </source>
</evidence>
<protein>
    <recommendedName>
        <fullName evidence="2">Outer membrane protein beta-barrel domain-containing protein</fullName>
    </recommendedName>
</protein>